<keyword evidence="2" id="KW-1185">Reference proteome</keyword>
<dbReference type="EMBL" id="JACGCI010000284">
    <property type="protein sequence ID" value="KAF6741137.1"/>
    <property type="molecule type" value="Genomic_DNA"/>
</dbReference>
<evidence type="ECO:0000313" key="1">
    <source>
        <dbReference type="EMBL" id="KAF6741137.1"/>
    </source>
</evidence>
<comment type="caution">
    <text evidence="1">The sequence shown here is derived from an EMBL/GenBank/DDBJ whole genome shotgun (WGS) entry which is preliminary data.</text>
</comment>
<dbReference type="AlphaFoldDB" id="A0A8H6LUB3"/>
<gene>
    <name evidence="1" type="ORF">DFP72DRAFT_309798</name>
</gene>
<sequence>MDWELALILTEHIFQAFSYPGRSPNAVLTLISITSHKAWSPSSTSYVAIKLFAFLGPSAPHPLHELVARWVARVISGLGLERSIQHRGLHFELCRTALCHRFSLVLEREYTVEASMAMELFRDMMDSPGYEHLVGYATGNTREEDETLIRRLAEICISNDSPDLRKLSMSALKAAFKHFFSWLEGHG</sequence>
<organism evidence="1 2">
    <name type="scientific">Ephemerocybe angulata</name>
    <dbReference type="NCBI Taxonomy" id="980116"/>
    <lineage>
        <taxon>Eukaryota</taxon>
        <taxon>Fungi</taxon>
        <taxon>Dikarya</taxon>
        <taxon>Basidiomycota</taxon>
        <taxon>Agaricomycotina</taxon>
        <taxon>Agaricomycetes</taxon>
        <taxon>Agaricomycetidae</taxon>
        <taxon>Agaricales</taxon>
        <taxon>Agaricineae</taxon>
        <taxon>Psathyrellaceae</taxon>
        <taxon>Ephemerocybe</taxon>
    </lineage>
</organism>
<accession>A0A8H6LUB3</accession>
<dbReference type="Proteomes" id="UP000521943">
    <property type="component" value="Unassembled WGS sequence"/>
</dbReference>
<evidence type="ECO:0000313" key="2">
    <source>
        <dbReference type="Proteomes" id="UP000521943"/>
    </source>
</evidence>
<name>A0A8H6LUB3_9AGAR</name>
<reference evidence="1 2" key="1">
    <citation type="submission" date="2020-07" db="EMBL/GenBank/DDBJ databases">
        <title>Comparative genomics of pyrophilous fungi reveals a link between fire events and developmental genes.</title>
        <authorList>
            <consortium name="DOE Joint Genome Institute"/>
            <person name="Steindorff A.S."/>
            <person name="Carver A."/>
            <person name="Calhoun S."/>
            <person name="Stillman K."/>
            <person name="Liu H."/>
            <person name="Lipzen A."/>
            <person name="Pangilinan J."/>
            <person name="Labutti K."/>
            <person name="Bruns T.D."/>
            <person name="Grigoriev I.V."/>
        </authorList>
    </citation>
    <scope>NUCLEOTIDE SEQUENCE [LARGE SCALE GENOMIC DNA]</scope>
    <source>
        <strain evidence="1 2">CBS 144469</strain>
    </source>
</reference>
<proteinExistence type="predicted"/>
<protein>
    <submittedName>
        <fullName evidence="1">Uncharacterized protein</fullName>
    </submittedName>
</protein>